<dbReference type="AlphaFoldDB" id="A0A4Q0VGC2"/>
<gene>
    <name evidence="1" type="ORF">DP130_01735</name>
</gene>
<organism evidence="1 2">
    <name type="scientific">Clostridium tetani</name>
    <dbReference type="NCBI Taxonomy" id="1513"/>
    <lineage>
        <taxon>Bacteria</taxon>
        <taxon>Bacillati</taxon>
        <taxon>Bacillota</taxon>
        <taxon>Clostridia</taxon>
        <taxon>Eubacteriales</taxon>
        <taxon>Clostridiaceae</taxon>
        <taxon>Clostridium</taxon>
    </lineage>
</organism>
<sequence length="60" mass="7187">MSCCKVLISETINTPYKYKFIISFMDKDNRECNRINIYTQNVYLKSLHKLLPENKKEVNN</sequence>
<reference evidence="1 2" key="1">
    <citation type="submission" date="2018-06" db="EMBL/GenBank/DDBJ databases">
        <title>Genome conservation of Clostridium tetani.</title>
        <authorList>
            <person name="Bruggemann H."/>
            <person name="Popoff M.R."/>
        </authorList>
    </citation>
    <scope>NUCLEOTIDE SEQUENCE [LARGE SCALE GENOMIC DNA]</scope>
    <source>
        <strain evidence="1 2">2017.061</strain>
    </source>
</reference>
<accession>A0A4Q0VGC2</accession>
<dbReference type="Proteomes" id="UP000290921">
    <property type="component" value="Unassembled WGS sequence"/>
</dbReference>
<evidence type="ECO:0000313" key="2">
    <source>
        <dbReference type="Proteomes" id="UP000290921"/>
    </source>
</evidence>
<evidence type="ECO:0000313" key="1">
    <source>
        <dbReference type="EMBL" id="RXI50711.1"/>
    </source>
</evidence>
<proteinExistence type="predicted"/>
<dbReference type="EMBL" id="QMAP01000001">
    <property type="protein sequence ID" value="RXI50711.1"/>
    <property type="molecule type" value="Genomic_DNA"/>
</dbReference>
<comment type="caution">
    <text evidence="1">The sequence shown here is derived from an EMBL/GenBank/DDBJ whole genome shotgun (WGS) entry which is preliminary data.</text>
</comment>
<name>A0A4Q0VGC2_CLOTA</name>
<protein>
    <submittedName>
        <fullName evidence="1">Uncharacterized protein</fullName>
    </submittedName>
</protein>